<evidence type="ECO:0000313" key="2">
    <source>
        <dbReference type="Proteomes" id="UP000041625"/>
    </source>
</evidence>
<dbReference type="AlphaFoldDB" id="A0AA86WQA3"/>
<gene>
    <name evidence="1" type="ORF">VCR31J2_1310109</name>
</gene>
<name>A0AA86WQA3_9VIBR</name>
<accession>A0AA86WQA3</accession>
<keyword evidence="2" id="KW-1185">Reference proteome</keyword>
<dbReference type="EMBL" id="CCKJ01000037">
    <property type="protein sequence ID" value="CDT75075.1"/>
    <property type="molecule type" value="Genomic_DNA"/>
</dbReference>
<proteinExistence type="predicted"/>
<organism evidence="1 2">
    <name type="scientific">Vibrio coralliirubri</name>
    <dbReference type="NCBI Taxonomy" id="1516159"/>
    <lineage>
        <taxon>Bacteria</taxon>
        <taxon>Pseudomonadati</taxon>
        <taxon>Pseudomonadota</taxon>
        <taxon>Gammaproteobacteria</taxon>
        <taxon>Vibrionales</taxon>
        <taxon>Vibrionaceae</taxon>
        <taxon>Vibrio</taxon>
    </lineage>
</organism>
<protein>
    <submittedName>
        <fullName evidence="1">Uncharacterized protein</fullName>
    </submittedName>
</protein>
<dbReference type="Proteomes" id="UP000041625">
    <property type="component" value="Unassembled WGS sequence"/>
</dbReference>
<sequence length="57" mass="6915">MRKHQTYSTIILQHSIPHVCILKHRYVVLYQYVIDQYQQIYVIYTGELIIFKIGFAK</sequence>
<reference evidence="1 2" key="1">
    <citation type="submission" date="2014-06" db="EMBL/GenBank/DDBJ databases">
        <authorList>
            <person name="Le Roux F."/>
        </authorList>
    </citation>
    <scope>NUCLEOTIDE SEQUENCE [LARGE SCALE GENOMIC DNA]</scope>
    <source>
        <strain evidence="1 2">J2-31</strain>
    </source>
</reference>
<evidence type="ECO:0000313" key="1">
    <source>
        <dbReference type="EMBL" id="CDT75075.1"/>
    </source>
</evidence>
<comment type="caution">
    <text evidence="1">The sequence shown here is derived from an EMBL/GenBank/DDBJ whole genome shotgun (WGS) entry which is preliminary data.</text>
</comment>